<evidence type="ECO:0000256" key="1">
    <source>
        <dbReference type="ARBA" id="ARBA00004323"/>
    </source>
</evidence>
<dbReference type="SUPFAM" id="SSF53448">
    <property type="entry name" value="Nucleotide-diphospho-sugar transferases"/>
    <property type="match status" value="1"/>
</dbReference>
<dbReference type="GO" id="GO:0000139">
    <property type="term" value="C:Golgi membrane"/>
    <property type="evidence" value="ECO:0007669"/>
    <property type="project" value="UniProtKB-SubCell"/>
</dbReference>
<evidence type="ECO:0000256" key="4">
    <source>
        <dbReference type="ARBA" id="ARBA00022734"/>
    </source>
</evidence>
<accession>A0AAN9BHV3</accession>
<dbReference type="GO" id="GO:0006493">
    <property type="term" value="P:protein O-linked glycosylation"/>
    <property type="evidence" value="ECO:0007669"/>
    <property type="project" value="TreeGrafter"/>
</dbReference>
<keyword evidence="9 10" id="KW-1015">Disulfide bond</keyword>
<dbReference type="Gene3D" id="2.80.10.50">
    <property type="match status" value="1"/>
</dbReference>
<evidence type="ECO:0000313" key="13">
    <source>
        <dbReference type="Proteomes" id="UP001374579"/>
    </source>
</evidence>
<keyword evidence="10" id="KW-0464">Manganese</keyword>
<keyword evidence="5" id="KW-0735">Signal-anchor</keyword>
<dbReference type="CDD" id="cd02510">
    <property type="entry name" value="pp-GalNAc-T"/>
    <property type="match status" value="1"/>
</dbReference>
<dbReference type="EMBL" id="JBAMIC010000008">
    <property type="protein sequence ID" value="KAK7103495.1"/>
    <property type="molecule type" value="Genomic_DNA"/>
</dbReference>
<dbReference type="Gene3D" id="3.90.550.10">
    <property type="entry name" value="Spore Coat Polysaccharide Biosynthesis Protein SpsA, Chain A"/>
    <property type="match status" value="1"/>
</dbReference>
<dbReference type="GO" id="GO:0004653">
    <property type="term" value="F:polypeptide N-acetylgalactosaminyltransferase activity"/>
    <property type="evidence" value="ECO:0007669"/>
    <property type="project" value="TreeGrafter"/>
</dbReference>
<keyword evidence="7 10" id="KW-0333">Golgi apparatus</keyword>
<organism evidence="12 13">
    <name type="scientific">Littorina saxatilis</name>
    <dbReference type="NCBI Taxonomy" id="31220"/>
    <lineage>
        <taxon>Eukaryota</taxon>
        <taxon>Metazoa</taxon>
        <taxon>Spiralia</taxon>
        <taxon>Lophotrochozoa</taxon>
        <taxon>Mollusca</taxon>
        <taxon>Gastropoda</taxon>
        <taxon>Caenogastropoda</taxon>
        <taxon>Littorinimorpha</taxon>
        <taxon>Littorinoidea</taxon>
        <taxon>Littorinidae</taxon>
        <taxon>Littorina</taxon>
    </lineage>
</organism>
<protein>
    <recommendedName>
        <fullName evidence="10">Polypeptide N-acetylgalactosaminyltransferase</fullName>
        <ecNumber evidence="10">2.4.1.-</ecNumber>
    </recommendedName>
    <alternativeName>
        <fullName evidence="10">Protein-UDP acetylgalactosaminyltransferase</fullName>
    </alternativeName>
</protein>
<reference evidence="12 13" key="1">
    <citation type="submission" date="2024-02" db="EMBL/GenBank/DDBJ databases">
        <title>Chromosome-scale genome assembly of the rough periwinkle Littorina saxatilis.</title>
        <authorList>
            <person name="De Jode A."/>
            <person name="Faria R."/>
            <person name="Formenti G."/>
            <person name="Sims Y."/>
            <person name="Smith T.P."/>
            <person name="Tracey A."/>
            <person name="Wood J.M.D."/>
            <person name="Zagrodzka Z.B."/>
            <person name="Johannesson K."/>
            <person name="Butlin R.K."/>
            <person name="Leder E.H."/>
        </authorList>
    </citation>
    <scope>NUCLEOTIDE SEQUENCE [LARGE SCALE GENOMIC DNA]</scope>
    <source>
        <strain evidence="12">Snail1</strain>
        <tissue evidence="12">Muscle</tissue>
    </source>
</reference>
<sequence>MRKRKRLFCVFLAGSALLALLYLITSDNEFWSSLFLLDKQVKFDPKSVDAVRYIGAVESSDKSNPSGRYGFNLLSSNELPPDRPVPDVRSQRCKELYPPSSLPTATIIITFHNEARSTLLRTIVSILTRSPLPFVREVILVDDCSDNKEDARLLAGIPLISLIRNDKWEGVARSRVRAAEAAKGEVLVFLDSHCEVTLGWLEPLLTTVKQSPYSAVSPVVDVIDSQSFEYKPSLDLFRGGFDWSLHFRWETLPFGLGRKDPTDNYKTPVLSGSVFAIRKDRFTALGSYDTQLNIWGGDNFDLSFRVWLCGGELLMVPCSRVGHVTRNRPPYHFPGNGMSNTYIRNTRRVAEVWMDEYKRFFYAARPTARMQDFGDVSERKRLRDRLKCKTFRWYLDTVYPELKLPVSDEVAYGKIQQGAGCLDLDIGQLPVIAKLRQCLPNKDSQDWSWRRKGNVVSNGMCLSVNPMQTQMYVVVTFCDSSDSQRWRRQKQQIIHHMTGQCLDSRWVKTGLQVSQCDVQQDAQKWSVTMETVADLEKDYIDP</sequence>
<keyword evidence="6" id="KW-1133">Transmembrane helix</keyword>
<dbReference type="PANTHER" id="PTHR11675">
    <property type="entry name" value="N-ACETYLGALACTOSAMINYLTRANSFERASE"/>
    <property type="match status" value="1"/>
</dbReference>
<evidence type="ECO:0000256" key="10">
    <source>
        <dbReference type="RuleBase" id="RU361242"/>
    </source>
</evidence>
<evidence type="ECO:0000256" key="6">
    <source>
        <dbReference type="ARBA" id="ARBA00022989"/>
    </source>
</evidence>
<evidence type="ECO:0000256" key="7">
    <source>
        <dbReference type="ARBA" id="ARBA00023034"/>
    </source>
</evidence>
<gene>
    <name evidence="12" type="ORF">V1264_018380</name>
</gene>
<name>A0AAN9BHV3_9CAEN</name>
<keyword evidence="10" id="KW-0328">Glycosyltransferase</keyword>
<dbReference type="SMART" id="SM00458">
    <property type="entry name" value="RICIN"/>
    <property type="match status" value="1"/>
</dbReference>
<comment type="pathway">
    <text evidence="10">Protein modification; protein glycosylation.</text>
</comment>
<keyword evidence="10" id="KW-0808">Transferase</keyword>
<feature type="domain" description="Ricin B lectin" evidence="11">
    <location>
        <begin position="409"/>
        <end position="528"/>
    </location>
</feature>
<dbReference type="SUPFAM" id="SSF50370">
    <property type="entry name" value="Ricin B-like lectins"/>
    <property type="match status" value="1"/>
</dbReference>
<evidence type="ECO:0000256" key="9">
    <source>
        <dbReference type="ARBA" id="ARBA00023157"/>
    </source>
</evidence>
<comment type="similarity">
    <text evidence="2 10">Belongs to the glycosyltransferase 2 family. GalNAc-T subfamily.</text>
</comment>
<dbReference type="Pfam" id="PF00535">
    <property type="entry name" value="Glycos_transf_2"/>
    <property type="match status" value="1"/>
</dbReference>
<keyword evidence="13" id="KW-1185">Reference proteome</keyword>
<keyword evidence="4 10" id="KW-0430">Lectin</keyword>
<dbReference type="InterPro" id="IPR001173">
    <property type="entry name" value="Glyco_trans_2-like"/>
</dbReference>
<comment type="caution">
    <text evidence="12">The sequence shown here is derived from an EMBL/GenBank/DDBJ whole genome shotgun (WGS) entry which is preliminary data.</text>
</comment>
<dbReference type="InterPro" id="IPR000772">
    <property type="entry name" value="Ricin_B_lectin"/>
</dbReference>
<evidence type="ECO:0000256" key="3">
    <source>
        <dbReference type="ARBA" id="ARBA00022692"/>
    </source>
</evidence>
<dbReference type="InterPro" id="IPR029044">
    <property type="entry name" value="Nucleotide-diphossugar_trans"/>
</dbReference>
<dbReference type="Pfam" id="PF00652">
    <property type="entry name" value="Ricin_B_lectin"/>
    <property type="match status" value="1"/>
</dbReference>
<dbReference type="InterPro" id="IPR045885">
    <property type="entry name" value="GalNAc-T"/>
</dbReference>
<keyword evidence="3" id="KW-0812">Transmembrane</keyword>
<dbReference type="CDD" id="cd23441">
    <property type="entry name" value="beta-trefoil_Ricin_GALNT14-like"/>
    <property type="match status" value="1"/>
</dbReference>
<evidence type="ECO:0000256" key="5">
    <source>
        <dbReference type="ARBA" id="ARBA00022968"/>
    </source>
</evidence>
<dbReference type="Proteomes" id="UP001374579">
    <property type="component" value="Unassembled WGS sequence"/>
</dbReference>
<dbReference type="PROSITE" id="PS50231">
    <property type="entry name" value="RICIN_B_LECTIN"/>
    <property type="match status" value="1"/>
</dbReference>
<evidence type="ECO:0000259" key="11">
    <source>
        <dbReference type="SMART" id="SM00458"/>
    </source>
</evidence>
<evidence type="ECO:0000256" key="2">
    <source>
        <dbReference type="ARBA" id="ARBA00005680"/>
    </source>
</evidence>
<keyword evidence="8" id="KW-0472">Membrane</keyword>
<dbReference type="PANTHER" id="PTHR11675:SF128">
    <property type="entry name" value="POLYPEPTIDE N-ACETYLGALACTOSAMINYLTRANSFERASE 13-RELATED"/>
    <property type="match status" value="1"/>
</dbReference>
<dbReference type="EC" id="2.4.1.-" evidence="10"/>
<dbReference type="InterPro" id="IPR035992">
    <property type="entry name" value="Ricin_B-like_lectins"/>
</dbReference>
<proteinExistence type="inferred from homology"/>
<comment type="cofactor">
    <cofactor evidence="10">
        <name>Mn(2+)</name>
        <dbReference type="ChEBI" id="CHEBI:29035"/>
    </cofactor>
</comment>
<dbReference type="GO" id="GO:0030246">
    <property type="term" value="F:carbohydrate binding"/>
    <property type="evidence" value="ECO:0007669"/>
    <property type="project" value="UniProtKB-KW"/>
</dbReference>
<evidence type="ECO:0000256" key="8">
    <source>
        <dbReference type="ARBA" id="ARBA00023136"/>
    </source>
</evidence>
<dbReference type="AlphaFoldDB" id="A0AAN9BHV3"/>
<evidence type="ECO:0000313" key="12">
    <source>
        <dbReference type="EMBL" id="KAK7103495.1"/>
    </source>
</evidence>
<comment type="subcellular location">
    <subcellularLocation>
        <location evidence="1 10">Golgi apparatus membrane</location>
        <topology evidence="1 10">Single-pass type II membrane protein</topology>
    </subcellularLocation>
</comment>